<evidence type="ECO:0000313" key="2">
    <source>
        <dbReference type="EMBL" id="CDO68183.1"/>
    </source>
</evidence>
<organism evidence="2 3">
    <name type="scientific">Pycnoporus cinnabarinus</name>
    <name type="common">Cinnabar-red polypore</name>
    <name type="synonym">Trametes cinnabarina</name>
    <dbReference type="NCBI Taxonomy" id="5643"/>
    <lineage>
        <taxon>Eukaryota</taxon>
        <taxon>Fungi</taxon>
        <taxon>Dikarya</taxon>
        <taxon>Basidiomycota</taxon>
        <taxon>Agaricomycotina</taxon>
        <taxon>Agaricomycetes</taxon>
        <taxon>Polyporales</taxon>
        <taxon>Polyporaceae</taxon>
        <taxon>Trametes</taxon>
    </lineage>
</organism>
<dbReference type="AlphaFoldDB" id="A0A060S719"/>
<keyword evidence="3" id="KW-1185">Reference proteome</keyword>
<accession>A0A060S719</accession>
<reference evidence="2" key="1">
    <citation type="submission" date="2014-01" db="EMBL/GenBank/DDBJ databases">
        <title>The genome of the white-rot fungus Pycnoporus cinnabarinus: a basidiomycete model with a versatile arsenal for lignocellulosic biomass breakdown.</title>
        <authorList>
            <person name="Levasseur A."/>
            <person name="Lomascolo A."/>
            <person name="Ruiz-Duenas F.J."/>
            <person name="Uzan E."/>
            <person name="Piumi F."/>
            <person name="Kues U."/>
            <person name="Ram A.F.J."/>
            <person name="Murat C."/>
            <person name="Haon M."/>
            <person name="Benoit I."/>
            <person name="Arfi Y."/>
            <person name="Chevret D."/>
            <person name="Drula E."/>
            <person name="Kwon M.J."/>
            <person name="Gouret P."/>
            <person name="Lesage-Meessen L."/>
            <person name="Lombard V."/>
            <person name="Mariette J."/>
            <person name="Noirot C."/>
            <person name="Park J."/>
            <person name="Patyshakuliyeva A."/>
            <person name="Wieneger R.A.B."/>
            <person name="Wosten H.A.B."/>
            <person name="Martin F."/>
            <person name="Coutinho P.M."/>
            <person name="de Vries R."/>
            <person name="Martinez A.T."/>
            <person name="Klopp C."/>
            <person name="Pontarotti P."/>
            <person name="Henrissat B."/>
            <person name="Record E."/>
        </authorList>
    </citation>
    <scope>NUCLEOTIDE SEQUENCE [LARGE SCALE GENOMIC DNA]</scope>
    <source>
        <strain evidence="2">BRFM137</strain>
    </source>
</reference>
<dbReference type="HOGENOM" id="CLU_143024_0_0_1"/>
<dbReference type="Proteomes" id="UP000029665">
    <property type="component" value="Unassembled WGS sequence"/>
</dbReference>
<evidence type="ECO:0000256" key="1">
    <source>
        <dbReference type="SAM" id="SignalP"/>
    </source>
</evidence>
<proteinExistence type="predicted"/>
<dbReference type="EMBL" id="CCBP010000006">
    <property type="protein sequence ID" value="CDO68183.1"/>
    <property type="molecule type" value="Genomic_DNA"/>
</dbReference>
<dbReference type="OrthoDB" id="2985022at2759"/>
<keyword evidence="1" id="KW-0732">Signal</keyword>
<name>A0A060S719_PYCCI</name>
<feature type="chain" id="PRO_5001587232" evidence="1">
    <location>
        <begin position="20"/>
        <end position="149"/>
    </location>
</feature>
<protein>
    <submittedName>
        <fullName evidence="2">Uncharacterized protein</fullName>
    </submittedName>
</protein>
<evidence type="ECO:0000313" key="3">
    <source>
        <dbReference type="Proteomes" id="UP000029665"/>
    </source>
</evidence>
<feature type="signal peptide" evidence="1">
    <location>
        <begin position="1"/>
        <end position="19"/>
    </location>
</feature>
<sequence>MQFTAIFTVIATLAAAVTASPVSERTSGIASGIVSEAEMAHWIATTDAELTFIGDRPNPLNKRTAQTTTVTYCTKRIGPVCGGTCTVYTGGPACLPTPNTMCLSSTRDIGFCDAAGCNGNCNVLSLCGSPLGAGWCFAPLTESILVSDF</sequence>
<comment type="caution">
    <text evidence="2">The sequence shown here is derived from an EMBL/GenBank/DDBJ whole genome shotgun (WGS) entry which is preliminary data.</text>
</comment>
<gene>
    <name evidence="2" type="ORF">BN946_scf184938.g35</name>
</gene>
<dbReference type="OMA" id="KRIGNIC"/>